<reference evidence="1" key="1">
    <citation type="submission" date="2022-11" db="EMBL/GenBank/DDBJ databases">
        <authorList>
            <person name="Hyden B.L."/>
            <person name="Feng K."/>
            <person name="Yates T."/>
            <person name="Jawdy S."/>
            <person name="Smart L.B."/>
            <person name="Muchero W."/>
        </authorList>
    </citation>
    <scope>NUCLEOTIDE SEQUENCE</scope>
    <source>
        <tissue evidence="1">Shoot tip</tissue>
    </source>
</reference>
<accession>A0A9Q0WJ06</accession>
<dbReference type="AlphaFoldDB" id="A0A9Q0WJ06"/>
<dbReference type="EMBL" id="JAPFFK010000004">
    <property type="protein sequence ID" value="KAJ6766525.1"/>
    <property type="molecule type" value="Genomic_DNA"/>
</dbReference>
<protein>
    <submittedName>
        <fullName evidence="1">Uncharacterized protein</fullName>
    </submittedName>
</protein>
<sequence length="50" mass="5943">MIRFFLDSKKYSFSRLCNIAQYRFSTCIYSLAEEFSQPRKPSIAAQQQSR</sequence>
<evidence type="ECO:0000313" key="2">
    <source>
        <dbReference type="Proteomes" id="UP001151532"/>
    </source>
</evidence>
<comment type="caution">
    <text evidence="1">The sequence shown here is derived from an EMBL/GenBank/DDBJ whole genome shotgun (WGS) entry which is preliminary data.</text>
</comment>
<keyword evidence="2" id="KW-1185">Reference proteome</keyword>
<proteinExistence type="predicted"/>
<organism evidence="1 2">
    <name type="scientific">Salix purpurea</name>
    <name type="common">Purple osier willow</name>
    <dbReference type="NCBI Taxonomy" id="77065"/>
    <lineage>
        <taxon>Eukaryota</taxon>
        <taxon>Viridiplantae</taxon>
        <taxon>Streptophyta</taxon>
        <taxon>Embryophyta</taxon>
        <taxon>Tracheophyta</taxon>
        <taxon>Spermatophyta</taxon>
        <taxon>Magnoliopsida</taxon>
        <taxon>eudicotyledons</taxon>
        <taxon>Gunneridae</taxon>
        <taxon>Pentapetalae</taxon>
        <taxon>rosids</taxon>
        <taxon>fabids</taxon>
        <taxon>Malpighiales</taxon>
        <taxon>Salicaceae</taxon>
        <taxon>Saliceae</taxon>
        <taxon>Salix</taxon>
    </lineage>
</organism>
<evidence type="ECO:0000313" key="1">
    <source>
        <dbReference type="EMBL" id="KAJ6766525.1"/>
    </source>
</evidence>
<gene>
    <name evidence="1" type="ORF">OIU79_022482</name>
</gene>
<name>A0A9Q0WJ06_SALPP</name>
<reference evidence="1" key="2">
    <citation type="journal article" date="2023" name="Int. J. Mol. Sci.">
        <title>De Novo Assembly and Annotation of 11 Diverse Shrub Willow (Salix) Genomes Reveals Novel Gene Organization in Sex-Linked Regions.</title>
        <authorList>
            <person name="Hyden B."/>
            <person name="Feng K."/>
            <person name="Yates T.B."/>
            <person name="Jawdy S."/>
            <person name="Cereghino C."/>
            <person name="Smart L.B."/>
            <person name="Muchero W."/>
        </authorList>
    </citation>
    <scope>NUCLEOTIDE SEQUENCE</scope>
    <source>
        <tissue evidence="1">Shoot tip</tissue>
    </source>
</reference>
<dbReference type="Proteomes" id="UP001151532">
    <property type="component" value="Chromosome 4"/>
</dbReference>